<evidence type="ECO:0000256" key="1">
    <source>
        <dbReference type="ARBA" id="ARBA00022468"/>
    </source>
</evidence>
<feature type="coiled-coil region" evidence="2">
    <location>
        <begin position="5"/>
        <end position="32"/>
    </location>
</feature>
<keyword evidence="2" id="KW-0175">Coiled coil</keyword>
<evidence type="ECO:0000256" key="3">
    <source>
        <dbReference type="SAM" id="MobiDB-lite"/>
    </source>
</evidence>
<dbReference type="InterPro" id="IPR051025">
    <property type="entry name" value="RhoGAP"/>
</dbReference>
<dbReference type="InterPro" id="IPR000198">
    <property type="entry name" value="RhoGAP_dom"/>
</dbReference>
<accession>A0A1Y2C2I0</accession>
<name>A0A1Y2C2I0_9FUNG</name>
<sequence>MEGWAQRAKEAAAVLKEKAAELQERAVELHEERIKPMAAEAYSTLNNYYHGESDDADADAKPTAARAIASPDSVFGRRLCDAPVDATTRAPAVVALCVARVAAAADEHVGLYRISGAHSQVERVRALFTIYTSPREADLDCDVDTAASVLKGYFRELAEPILPPVFASFDSQCDADGKCSPATLNTLTALCSTLPLVNFYTLKLLLAHLDEVQSHADINKMSLGNLSIVFSPTLQIGSNLLICFIKNRKALFMQQPQPQETSSSAPNKPLRKPAPPPPPPSKRTLSTNSAVNSPAIISSQPQSPPVAFNLENNSNSRVSSLPPPPRSRTPVQQPGVTVPPRPGSSGIVAAAVNRFSSPELSQGSQSPLQKVFQSFRLGVLVEGIWDQSERVWYQEALQH</sequence>
<feature type="region of interest" description="Disordered" evidence="3">
    <location>
        <begin position="254"/>
        <end position="345"/>
    </location>
</feature>
<dbReference type="Gene3D" id="1.10.555.10">
    <property type="entry name" value="Rho GTPase activation protein"/>
    <property type="match status" value="1"/>
</dbReference>
<dbReference type="GO" id="GO:0007165">
    <property type="term" value="P:signal transduction"/>
    <property type="evidence" value="ECO:0007669"/>
    <property type="project" value="InterPro"/>
</dbReference>
<proteinExistence type="predicted"/>
<feature type="compositionally biased region" description="Low complexity" evidence="3">
    <location>
        <begin position="282"/>
        <end position="301"/>
    </location>
</feature>
<dbReference type="STRING" id="329046.A0A1Y2C2I0"/>
<dbReference type="PROSITE" id="PS50238">
    <property type="entry name" value="RHOGAP"/>
    <property type="match status" value="1"/>
</dbReference>
<evidence type="ECO:0000313" key="5">
    <source>
        <dbReference type="EMBL" id="ORY41253.1"/>
    </source>
</evidence>
<dbReference type="SMART" id="SM00324">
    <property type="entry name" value="RhoGAP"/>
    <property type="match status" value="1"/>
</dbReference>
<dbReference type="EMBL" id="MCGO01000032">
    <property type="protein sequence ID" value="ORY41253.1"/>
    <property type="molecule type" value="Genomic_DNA"/>
</dbReference>
<protein>
    <submittedName>
        <fullName evidence="5">Rho GTPase activation protein</fullName>
    </submittedName>
</protein>
<evidence type="ECO:0000313" key="6">
    <source>
        <dbReference type="Proteomes" id="UP000193642"/>
    </source>
</evidence>
<evidence type="ECO:0000256" key="2">
    <source>
        <dbReference type="SAM" id="Coils"/>
    </source>
</evidence>
<dbReference type="GO" id="GO:0005096">
    <property type="term" value="F:GTPase activator activity"/>
    <property type="evidence" value="ECO:0007669"/>
    <property type="project" value="UniProtKB-KW"/>
</dbReference>
<keyword evidence="6" id="KW-1185">Reference proteome</keyword>
<dbReference type="PANTHER" id="PTHR15228">
    <property type="entry name" value="SPERMATHECAL PHYSIOLOGY VARIANT"/>
    <property type="match status" value="1"/>
</dbReference>
<feature type="compositionally biased region" description="Pro residues" evidence="3">
    <location>
        <begin position="272"/>
        <end position="281"/>
    </location>
</feature>
<dbReference type="Pfam" id="PF00620">
    <property type="entry name" value="RhoGAP"/>
    <property type="match status" value="1"/>
</dbReference>
<dbReference type="AlphaFoldDB" id="A0A1Y2C2I0"/>
<dbReference type="Proteomes" id="UP000193642">
    <property type="component" value="Unassembled WGS sequence"/>
</dbReference>
<feature type="compositionally biased region" description="Polar residues" evidence="3">
    <location>
        <begin position="254"/>
        <end position="264"/>
    </location>
</feature>
<dbReference type="InterPro" id="IPR008936">
    <property type="entry name" value="Rho_GTPase_activation_prot"/>
</dbReference>
<gene>
    <name evidence="5" type="ORF">BCR33DRAFT_767579</name>
</gene>
<feature type="domain" description="Rho-GAP" evidence="4">
    <location>
        <begin position="82"/>
        <end position="265"/>
    </location>
</feature>
<organism evidence="5 6">
    <name type="scientific">Rhizoclosmatium globosum</name>
    <dbReference type="NCBI Taxonomy" id="329046"/>
    <lineage>
        <taxon>Eukaryota</taxon>
        <taxon>Fungi</taxon>
        <taxon>Fungi incertae sedis</taxon>
        <taxon>Chytridiomycota</taxon>
        <taxon>Chytridiomycota incertae sedis</taxon>
        <taxon>Chytridiomycetes</taxon>
        <taxon>Chytridiales</taxon>
        <taxon>Chytriomycetaceae</taxon>
        <taxon>Rhizoclosmatium</taxon>
    </lineage>
</organism>
<dbReference type="CDD" id="cd00159">
    <property type="entry name" value="RhoGAP"/>
    <property type="match status" value="1"/>
</dbReference>
<comment type="caution">
    <text evidence="5">The sequence shown here is derived from an EMBL/GenBank/DDBJ whole genome shotgun (WGS) entry which is preliminary data.</text>
</comment>
<keyword evidence="1" id="KW-0343">GTPase activation</keyword>
<dbReference type="OrthoDB" id="185175at2759"/>
<reference evidence="5 6" key="1">
    <citation type="submission" date="2016-07" db="EMBL/GenBank/DDBJ databases">
        <title>Pervasive Adenine N6-methylation of Active Genes in Fungi.</title>
        <authorList>
            <consortium name="DOE Joint Genome Institute"/>
            <person name="Mondo S.J."/>
            <person name="Dannebaum R.O."/>
            <person name="Kuo R.C."/>
            <person name="Labutti K."/>
            <person name="Haridas S."/>
            <person name="Kuo A."/>
            <person name="Salamov A."/>
            <person name="Ahrendt S.R."/>
            <person name="Lipzen A."/>
            <person name="Sullivan W."/>
            <person name="Andreopoulos W.B."/>
            <person name="Clum A."/>
            <person name="Lindquist E."/>
            <person name="Daum C."/>
            <person name="Ramamoorthy G.K."/>
            <person name="Gryganskyi A."/>
            <person name="Culley D."/>
            <person name="Magnuson J.K."/>
            <person name="James T.Y."/>
            <person name="O'Malley M.A."/>
            <person name="Stajich J.E."/>
            <person name="Spatafora J.W."/>
            <person name="Visel A."/>
            <person name="Grigoriev I.V."/>
        </authorList>
    </citation>
    <scope>NUCLEOTIDE SEQUENCE [LARGE SCALE GENOMIC DNA]</scope>
    <source>
        <strain evidence="5 6">JEL800</strain>
    </source>
</reference>
<evidence type="ECO:0000259" key="4">
    <source>
        <dbReference type="PROSITE" id="PS50238"/>
    </source>
</evidence>
<dbReference type="PANTHER" id="PTHR15228:SF25">
    <property type="entry name" value="F-BAR DOMAIN-CONTAINING PROTEIN"/>
    <property type="match status" value="1"/>
</dbReference>
<dbReference type="SUPFAM" id="SSF48350">
    <property type="entry name" value="GTPase activation domain, GAP"/>
    <property type="match status" value="1"/>
</dbReference>